<name>A0A1H8MME9_9RHOB</name>
<comment type="similarity">
    <text evidence="1">Belongs to the LysR transcriptional regulatory family.</text>
</comment>
<dbReference type="Pfam" id="PF00126">
    <property type="entry name" value="HTH_1"/>
    <property type="match status" value="1"/>
</dbReference>
<dbReference type="PROSITE" id="PS50931">
    <property type="entry name" value="HTH_LYSR"/>
    <property type="match status" value="1"/>
</dbReference>
<keyword evidence="3 7" id="KW-0238">DNA-binding</keyword>
<dbReference type="STRING" id="34002.SAMN04489859_104218"/>
<dbReference type="RefSeq" id="WP_090616745.1">
    <property type="nucleotide sequence ID" value="NZ_CP067128.1"/>
</dbReference>
<dbReference type="Pfam" id="PF03466">
    <property type="entry name" value="LysR_substrate"/>
    <property type="match status" value="1"/>
</dbReference>
<organism evidence="7 8">
    <name type="scientific">Paracoccus alcaliphilus</name>
    <dbReference type="NCBI Taxonomy" id="34002"/>
    <lineage>
        <taxon>Bacteria</taxon>
        <taxon>Pseudomonadati</taxon>
        <taxon>Pseudomonadota</taxon>
        <taxon>Alphaproteobacteria</taxon>
        <taxon>Rhodobacterales</taxon>
        <taxon>Paracoccaceae</taxon>
        <taxon>Paracoccus</taxon>
    </lineage>
</organism>
<evidence type="ECO:0000256" key="3">
    <source>
        <dbReference type="ARBA" id="ARBA00023125"/>
    </source>
</evidence>
<evidence type="ECO:0000256" key="2">
    <source>
        <dbReference type="ARBA" id="ARBA00023015"/>
    </source>
</evidence>
<dbReference type="InterPro" id="IPR005119">
    <property type="entry name" value="LysR_subst-bd"/>
</dbReference>
<dbReference type="InterPro" id="IPR036390">
    <property type="entry name" value="WH_DNA-bd_sf"/>
</dbReference>
<evidence type="ECO:0000256" key="1">
    <source>
        <dbReference type="ARBA" id="ARBA00009437"/>
    </source>
</evidence>
<dbReference type="GO" id="GO:0032993">
    <property type="term" value="C:protein-DNA complex"/>
    <property type="evidence" value="ECO:0007669"/>
    <property type="project" value="TreeGrafter"/>
</dbReference>
<feature type="chain" id="PRO_5011691935" evidence="5">
    <location>
        <begin position="24"/>
        <end position="307"/>
    </location>
</feature>
<keyword evidence="4" id="KW-0804">Transcription</keyword>
<feature type="domain" description="HTH lysR-type" evidence="6">
    <location>
        <begin position="3"/>
        <end position="61"/>
    </location>
</feature>
<evidence type="ECO:0000256" key="4">
    <source>
        <dbReference type="ARBA" id="ARBA00023163"/>
    </source>
</evidence>
<evidence type="ECO:0000256" key="5">
    <source>
        <dbReference type="SAM" id="SignalP"/>
    </source>
</evidence>
<sequence length="307" mass="33061">MRLSLRAMRYTRTAILRSSIAAAAEELNVAASAVSAAIDQAEEAFGITLVTRARAKGISPTSAGRVILRRMEDLLDRYDAMLIDGAEMRTSLSGVLKIGYYAPVAPAFLPKILAPMLSENPSLSLFLEECDNARAQSGLLDGRYDVILFVADSPVPQIVVERLIHAPTYCLCSSEHRFARQTSVRLLDLVDEPLIILDRPVAKAHYLDLLESSGKPISVVATVNSTEMIRALVGSGLGCSILNMRPVSSSTYAGDNTACLPIEESSIGLTLSLGHVPGPRRRVVQAFSEACKIFFSAPEGRAMIIGV</sequence>
<dbReference type="InterPro" id="IPR036388">
    <property type="entry name" value="WH-like_DNA-bd_sf"/>
</dbReference>
<dbReference type="AlphaFoldDB" id="A0A1H8MME9"/>
<keyword evidence="2" id="KW-0805">Transcription regulation</keyword>
<feature type="signal peptide" evidence="5">
    <location>
        <begin position="1"/>
        <end position="23"/>
    </location>
</feature>
<accession>A0A1H8MME9</accession>
<gene>
    <name evidence="7" type="ORF">SAMN04489859_104218</name>
</gene>
<dbReference type="PANTHER" id="PTHR30346">
    <property type="entry name" value="TRANSCRIPTIONAL DUAL REGULATOR HCAR-RELATED"/>
    <property type="match status" value="1"/>
</dbReference>
<proteinExistence type="inferred from homology"/>
<dbReference type="GO" id="GO:0003700">
    <property type="term" value="F:DNA-binding transcription factor activity"/>
    <property type="evidence" value="ECO:0007669"/>
    <property type="project" value="InterPro"/>
</dbReference>
<keyword evidence="8" id="KW-1185">Reference proteome</keyword>
<dbReference type="SUPFAM" id="SSF46785">
    <property type="entry name" value="Winged helix' DNA-binding domain"/>
    <property type="match status" value="1"/>
</dbReference>
<dbReference type="PANTHER" id="PTHR30346:SF0">
    <property type="entry name" value="HCA OPERON TRANSCRIPTIONAL ACTIVATOR HCAR"/>
    <property type="match status" value="1"/>
</dbReference>
<keyword evidence="5" id="KW-0732">Signal</keyword>
<dbReference type="GO" id="GO:0003677">
    <property type="term" value="F:DNA binding"/>
    <property type="evidence" value="ECO:0007669"/>
    <property type="project" value="UniProtKB-KW"/>
</dbReference>
<evidence type="ECO:0000313" key="7">
    <source>
        <dbReference type="EMBL" id="SEO18418.1"/>
    </source>
</evidence>
<dbReference type="SUPFAM" id="SSF53850">
    <property type="entry name" value="Periplasmic binding protein-like II"/>
    <property type="match status" value="1"/>
</dbReference>
<dbReference type="OrthoDB" id="8679465at2"/>
<protein>
    <submittedName>
        <fullName evidence="7">DNA-binding transcriptional regulator, LysR family</fullName>
    </submittedName>
</protein>
<evidence type="ECO:0000313" key="8">
    <source>
        <dbReference type="Proteomes" id="UP000199054"/>
    </source>
</evidence>
<dbReference type="EMBL" id="FODE01000042">
    <property type="protein sequence ID" value="SEO18418.1"/>
    <property type="molecule type" value="Genomic_DNA"/>
</dbReference>
<dbReference type="InterPro" id="IPR000847">
    <property type="entry name" value="LysR_HTH_N"/>
</dbReference>
<dbReference type="Proteomes" id="UP000199054">
    <property type="component" value="Unassembled WGS sequence"/>
</dbReference>
<dbReference type="Gene3D" id="1.10.10.10">
    <property type="entry name" value="Winged helix-like DNA-binding domain superfamily/Winged helix DNA-binding domain"/>
    <property type="match status" value="1"/>
</dbReference>
<reference evidence="7 8" key="1">
    <citation type="submission" date="2016-10" db="EMBL/GenBank/DDBJ databases">
        <authorList>
            <person name="de Groot N.N."/>
        </authorList>
    </citation>
    <scope>NUCLEOTIDE SEQUENCE [LARGE SCALE GENOMIC DNA]</scope>
    <source>
        <strain evidence="7 8">DSM 8512</strain>
    </source>
</reference>
<evidence type="ECO:0000259" key="6">
    <source>
        <dbReference type="PROSITE" id="PS50931"/>
    </source>
</evidence>
<dbReference type="Gene3D" id="3.40.190.10">
    <property type="entry name" value="Periplasmic binding protein-like II"/>
    <property type="match status" value="2"/>
</dbReference>